<dbReference type="SUPFAM" id="SSF56112">
    <property type="entry name" value="Protein kinase-like (PK-like)"/>
    <property type="match status" value="1"/>
</dbReference>
<name>A0A397H9K2_9GLOM</name>
<dbReference type="Gene3D" id="1.10.510.10">
    <property type="entry name" value="Transferase(Phosphotransferase) domain 1"/>
    <property type="match status" value="1"/>
</dbReference>
<dbReference type="Proteomes" id="UP000266861">
    <property type="component" value="Unassembled WGS sequence"/>
</dbReference>
<dbReference type="Pfam" id="PF00069">
    <property type="entry name" value="Pkinase"/>
    <property type="match status" value="1"/>
</dbReference>
<feature type="domain" description="Protein kinase" evidence="2">
    <location>
        <begin position="421"/>
        <end position="518"/>
    </location>
</feature>
<dbReference type="InterPro" id="IPR013761">
    <property type="entry name" value="SAM/pointed_sf"/>
</dbReference>
<gene>
    <name evidence="3" type="ORF">Glove_362g72</name>
</gene>
<keyword evidence="4" id="KW-1185">Reference proteome</keyword>
<protein>
    <recommendedName>
        <fullName evidence="2">Protein kinase domain-containing protein</fullName>
    </recommendedName>
</protein>
<dbReference type="InterPro" id="IPR000719">
    <property type="entry name" value="Prot_kinase_dom"/>
</dbReference>
<feature type="region of interest" description="Disordered" evidence="1">
    <location>
        <begin position="81"/>
        <end position="107"/>
    </location>
</feature>
<dbReference type="OrthoDB" id="2315594at2759"/>
<dbReference type="Gene3D" id="1.10.150.50">
    <property type="entry name" value="Transcription Factor, Ets-1"/>
    <property type="match status" value="1"/>
</dbReference>
<evidence type="ECO:0000259" key="2">
    <source>
        <dbReference type="Pfam" id="PF00069"/>
    </source>
</evidence>
<sequence length="675" mass="77733">MSDNIPPSVEVVKIWSPKEVIIFLESKKDELFLYDEDINIIKKNRVAGSDFLEFSQEDLERWRMPGGPAKRIMNLVNKIKGKSKYHPKQISRSSTPEEENDSTKRRKLEERYAKTVKMGKEASSPSTGAVSSVFSNNQKLYPTIFMGRPFDRIGPPIVLFHNCFGQFLKDISDDNLSIDCEMYFDAQKLMATASQFFTNELSRNLAMEREFAKIIGEPFKPFIYGNDNRADGTLSTNIQDQIAYRLILEVKKELGGTKAEPTLQAGLYYLGYWSEEQSVKVRARCCCPSYIMAVAGPWVCVFGGIYIDMVVIEPLTDFISLIPKSRDDNHVYRIARFLQALKLAMGRLNNFYQNLKLGEPPNDQHFFPYTNTYRDQTSATIKFTYLYPLTDDFYKTLWKAATNSNLIVIKFTQRYNMKAHNICALLGLAPKLLHCSDNEQGFKMIVMDYIDGVPLTKEKISTLDNKVCRSIFNNVKEAIKALHDQELVFADLRRPNILVVEEQNQCKGVLVDFSWCGTHDRDTYPLAMNTEIPWPHDARPGAHLKKIHDNYWLDVLKEDLKLTREIGKVYNGSGWTLIQIEMIYINAYIFRRAAGGSYKSIPKRLANTKCTIVTCPLQQSFETRGIRKSRGMIKDDKCHYLDKRHPSPRMTVYSSWHKNVFLWMTEDDGKQEEGL</sequence>
<proteinExistence type="predicted"/>
<evidence type="ECO:0000313" key="4">
    <source>
        <dbReference type="Proteomes" id="UP000266861"/>
    </source>
</evidence>
<comment type="caution">
    <text evidence="3">The sequence shown here is derived from an EMBL/GenBank/DDBJ whole genome shotgun (WGS) entry which is preliminary data.</text>
</comment>
<dbReference type="InterPro" id="IPR011009">
    <property type="entry name" value="Kinase-like_dom_sf"/>
</dbReference>
<dbReference type="SUPFAM" id="SSF47769">
    <property type="entry name" value="SAM/Pointed domain"/>
    <property type="match status" value="1"/>
</dbReference>
<dbReference type="AlphaFoldDB" id="A0A397H9K2"/>
<reference evidence="3 4" key="1">
    <citation type="submission" date="2018-08" db="EMBL/GenBank/DDBJ databases">
        <title>Genome and evolution of the arbuscular mycorrhizal fungus Diversispora epigaea (formerly Glomus versiforme) and its bacterial endosymbionts.</title>
        <authorList>
            <person name="Sun X."/>
            <person name="Fei Z."/>
            <person name="Harrison M."/>
        </authorList>
    </citation>
    <scope>NUCLEOTIDE SEQUENCE [LARGE SCALE GENOMIC DNA]</scope>
    <source>
        <strain evidence="3 4">IT104</strain>
    </source>
</reference>
<evidence type="ECO:0000313" key="3">
    <source>
        <dbReference type="EMBL" id="RHZ59667.1"/>
    </source>
</evidence>
<evidence type="ECO:0000256" key="1">
    <source>
        <dbReference type="SAM" id="MobiDB-lite"/>
    </source>
</evidence>
<accession>A0A397H9K2</accession>
<organism evidence="3 4">
    <name type="scientific">Diversispora epigaea</name>
    <dbReference type="NCBI Taxonomy" id="1348612"/>
    <lineage>
        <taxon>Eukaryota</taxon>
        <taxon>Fungi</taxon>
        <taxon>Fungi incertae sedis</taxon>
        <taxon>Mucoromycota</taxon>
        <taxon>Glomeromycotina</taxon>
        <taxon>Glomeromycetes</taxon>
        <taxon>Diversisporales</taxon>
        <taxon>Diversisporaceae</taxon>
        <taxon>Diversispora</taxon>
    </lineage>
</organism>
<dbReference type="EMBL" id="PQFF01000328">
    <property type="protein sequence ID" value="RHZ59667.1"/>
    <property type="molecule type" value="Genomic_DNA"/>
</dbReference>